<reference evidence="1" key="2">
    <citation type="submission" date="2020-11" db="EMBL/GenBank/DDBJ databases">
        <authorList>
            <person name="McCartney M.A."/>
            <person name="Auch B."/>
            <person name="Kono T."/>
            <person name="Mallez S."/>
            <person name="Becker A."/>
            <person name="Gohl D.M."/>
            <person name="Silverstein K.A.T."/>
            <person name="Koren S."/>
            <person name="Bechman K.B."/>
            <person name="Herman A."/>
            <person name="Abrahante J.E."/>
            <person name="Garbe J."/>
        </authorList>
    </citation>
    <scope>NUCLEOTIDE SEQUENCE</scope>
    <source>
        <strain evidence="1">Duluth1</strain>
        <tissue evidence="1">Whole animal</tissue>
    </source>
</reference>
<keyword evidence="2" id="KW-1185">Reference proteome</keyword>
<evidence type="ECO:0000313" key="2">
    <source>
        <dbReference type="Proteomes" id="UP000828390"/>
    </source>
</evidence>
<dbReference type="Proteomes" id="UP000828390">
    <property type="component" value="Unassembled WGS sequence"/>
</dbReference>
<organism evidence="1 2">
    <name type="scientific">Dreissena polymorpha</name>
    <name type="common">Zebra mussel</name>
    <name type="synonym">Mytilus polymorpha</name>
    <dbReference type="NCBI Taxonomy" id="45954"/>
    <lineage>
        <taxon>Eukaryota</taxon>
        <taxon>Metazoa</taxon>
        <taxon>Spiralia</taxon>
        <taxon>Lophotrochozoa</taxon>
        <taxon>Mollusca</taxon>
        <taxon>Bivalvia</taxon>
        <taxon>Autobranchia</taxon>
        <taxon>Heteroconchia</taxon>
        <taxon>Euheterodonta</taxon>
        <taxon>Imparidentia</taxon>
        <taxon>Neoheterodontei</taxon>
        <taxon>Myida</taxon>
        <taxon>Dreissenoidea</taxon>
        <taxon>Dreissenidae</taxon>
        <taxon>Dreissena</taxon>
    </lineage>
</organism>
<protein>
    <submittedName>
        <fullName evidence="1">Uncharacterized protein</fullName>
    </submittedName>
</protein>
<reference evidence="1" key="1">
    <citation type="journal article" date="2019" name="bioRxiv">
        <title>The Genome of the Zebra Mussel, Dreissena polymorpha: A Resource for Invasive Species Research.</title>
        <authorList>
            <person name="McCartney M.A."/>
            <person name="Auch B."/>
            <person name="Kono T."/>
            <person name="Mallez S."/>
            <person name="Zhang Y."/>
            <person name="Obille A."/>
            <person name="Becker A."/>
            <person name="Abrahante J.E."/>
            <person name="Garbe J."/>
            <person name="Badalamenti J.P."/>
            <person name="Herman A."/>
            <person name="Mangelson H."/>
            <person name="Liachko I."/>
            <person name="Sullivan S."/>
            <person name="Sone E.D."/>
            <person name="Koren S."/>
            <person name="Silverstein K.A.T."/>
            <person name="Beckman K.B."/>
            <person name="Gohl D.M."/>
        </authorList>
    </citation>
    <scope>NUCLEOTIDE SEQUENCE</scope>
    <source>
        <strain evidence="1">Duluth1</strain>
        <tissue evidence="1">Whole animal</tissue>
    </source>
</reference>
<dbReference type="EMBL" id="JAIWYP010000011">
    <property type="protein sequence ID" value="KAH3738472.1"/>
    <property type="molecule type" value="Genomic_DNA"/>
</dbReference>
<comment type="caution">
    <text evidence="1">The sequence shown here is derived from an EMBL/GenBank/DDBJ whole genome shotgun (WGS) entry which is preliminary data.</text>
</comment>
<gene>
    <name evidence="1" type="ORF">DPMN_045106</name>
</gene>
<sequence>MTVSEILCVGIETLQLEETYCMGGWMGVGGLAGLGWVGGWMDGWVSGFWWVGEWVWVDGWGLGDWMDGLDGWVSGWVDEWMGG</sequence>
<dbReference type="AlphaFoldDB" id="A0A9D4HZK3"/>
<evidence type="ECO:0000313" key="1">
    <source>
        <dbReference type="EMBL" id="KAH3738472.1"/>
    </source>
</evidence>
<proteinExistence type="predicted"/>
<name>A0A9D4HZK3_DREPO</name>
<accession>A0A9D4HZK3</accession>